<feature type="transmembrane region" description="Helical" evidence="5">
    <location>
        <begin position="92"/>
        <end position="114"/>
    </location>
</feature>
<name>A0A2K4Y3R3_9MYCO</name>
<feature type="transmembrane region" description="Helical" evidence="5">
    <location>
        <begin position="51"/>
        <end position="71"/>
    </location>
</feature>
<feature type="transmembrane region" description="Helical" evidence="5">
    <location>
        <begin position="317"/>
        <end position="335"/>
    </location>
</feature>
<dbReference type="InterPro" id="IPR044878">
    <property type="entry name" value="UbiA_sf"/>
</dbReference>
<accession>A0A2K4Y3R3</accession>
<evidence type="ECO:0000313" key="7">
    <source>
        <dbReference type="Proteomes" id="UP000236318"/>
    </source>
</evidence>
<dbReference type="AlphaFoldDB" id="A0A2K4Y3R3"/>
<gene>
    <name evidence="6" type="ORF">MAAFP003_88</name>
</gene>
<dbReference type="GO" id="GO:0016765">
    <property type="term" value="F:transferase activity, transferring alkyl or aryl (other than methyl) groups"/>
    <property type="evidence" value="ECO:0007669"/>
    <property type="project" value="InterPro"/>
</dbReference>
<keyword evidence="7" id="KW-1185">Reference proteome</keyword>
<evidence type="ECO:0000256" key="3">
    <source>
        <dbReference type="ARBA" id="ARBA00022989"/>
    </source>
</evidence>
<feature type="transmembrane region" description="Helical" evidence="5">
    <location>
        <begin position="262"/>
        <end position="283"/>
    </location>
</feature>
<sequence>MPEIRSKVFNPFSYLGPSLSLMRFHVAAYGGLAFLLGTMFSGQHIEWPTFAGLWCIGVVVNGSIFALNDFVDLPRDRQNPARQRSALVAGRVSQRWALSLATTLPLLATASAALMSWSGLRVAAFSMLLGVAVLVNIYQKASRYPLLMEILFAVTMVVPLPLTSWAEFGQVPSQVWLATLSFFWLSLELDSICGNLKDLSSDLATGFRTLAVHYGVTVATDGNINAGRKYYRYALVLHLLNSVTLAALSWTSTRDLSTVERIPVMLIVIVLILIGWLDFYLLIDGKRSPAPNGRDLFIGAGLTVFLTSAVVQADSWLGIAAISVALAWELIYRAIAYARQRSAALEAKLNRAPAKDT</sequence>
<evidence type="ECO:0000256" key="1">
    <source>
        <dbReference type="ARBA" id="ARBA00004141"/>
    </source>
</evidence>
<reference evidence="6" key="1">
    <citation type="submission" date="2018-01" db="EMBL/GenBank/DDBJ databases">
        <authorList>
            <consortium name="Urmite Genomes"/>
        </authorList>
    </citation>
    <scope>NUCLEOTIDE SEQUENCE [LARGE SCALE GENOMIC DNA]</scope>
    <source>
        <strain evidence="6">AFP003</strain>
    </source>
</reference>
<evidence type="ECO:0000256" key="2">
    <source>
        <dbReference type="ARBA" id="ARBA00022692"/>
    </source>
</evidence>
<evidence type="ECO:0008006" key="8">
    <source>
        <dbReference type="Google" id="ProtNLM"/>
    </source>
</evidence>
<comment type="subcellular location">
    <subcellularLocation>
        <location evidence="1">Membrane</location>
        <topology evidence="1">Multi-pass membrane protein</topology>
    </subcellularLocation>
</comment>
<evidence type="ECO:0000313" key="6">
    <source>
        <dbReference type="EMBL" id="SOX51428.1"/>
    </source>
</evidence>
<feature type="transmembrane region" description="Helical" evidence="5">
    <location>
        <begin position="230"/>
        <end position="250"/>
    </location>
</feature>
<dbReference type="Pfam" id="PF01040">
    <property type="entry name" value="UbiA"/>
    <property type="match status" value="1"/>
</dbReference>
<keyword evidence="3 5" id="KW-1133">Transmembrane helix</keyword>
<dbReference type="OrthoDB" id="8559716at2"/>
<protein>
    <recommendedName>
        <fullName evidence="8">Prenyltransferase</fullName>
    </recommendedName>
</protein>
<dbReference type="EMBL" id="FXEG02000001">
    <property type="protein sequence ID" value="SOX51428.1"/>
    <property type="molecule type" value="Genomic_DNA"/>
</dbReference>
<dbReference type="Gene3D" id="1.10.357.140">
    <property type="entry name" value="UbiA prenyltransferase"/>
    <property type="match status" value="1"/>
</dbReference>
<keyword evidence="4 5" id="KW-0472">Membrane</keyword>
<proteinExistence type="predicted"/>
<evidence type="ECO:0000256" key="4">
    <source>
        <dbReference type="ARBA" id="ARBA00023136"/>
    </source>
</evidence>
<keyword evidence="2 5" id="KW-0812">Transmembrane</keyword>
<feature type="transmembrane region" description="Helical" evidence="5">
    <location>
        <begin position="21"/>
        <end position="45"/>
    </location>
</feature>
<evidence type="ECO:0000256" key="5">
    <source>
        <dbReference type="SAM" id="Phobius"/>
    </source>
</evidence>
<dbReference type="InterPro" id="IPR000537">
    <property type="entry name" value="UbiA_prenyltransferase"/>
</dbReference>
<feature type="transmembrane region" description="Helical" evidence="5">
    <location>
        <begin position="295"/>
        <end position="311"/>
    </location>
</feature>
<organism evidence="6 7">
    <name type="scientific">Mycobacterium ahvazicum</name>
    <dbReference type="NCBI Taxonomy" id="1964395"/>
    <lineage>
        <taxon>Bacteria</taxon>
        <taxon>Bacillati</taxon>
        <taxon>Actinomycetota</taxon>
        <taxon>Actinomycetes</taxon>
        <taxon>Mycobacteriales</taxon>
        <taxon>Mycobacteriaceae</taxon>
        <taxon>Mycobacterium</taxon>
        <taxon>Mycobacterium simiae complex</taxon>
    </lineage>
</organism>
<dbReference type="GO" id="GO:0016020">
    <property type="term" value="C:membrane"/>
    <property type="evidence" value="ECO:0007669"/>
    <property type="project" value="UniProtKB-SubCell"/>
</dbReference>
<dbReference type="Proteomes" id="UP000236318">
    <property type="component" value="Unassembled WGS sequence"/>
</dbReference>
<feature type="transmembrane region" description="Helical" evidence="5">
    <location>
        <begin position="120"/>
        <end position="138"/>
    </location>
</feature>
<comment type="caution">
    <text evidence="6">The sequence shown here is derived from an EMBL/GenBank/DDBJ whole genome shotgun (WGS) entry which is preliminary data.</text>
</comment>